<reference evidence="11 12" key="1">
    <citation type="journal article" date="2017" name="Plant Biotechnol. J.">
        <title>A comprehensive draft genome sequence for lupin (Lupinus angustifolius), an emerging health food: insights into plant-microbe interactions and legume evolution.</title>
        <authorList>
            <person name="Hane J.K."/>
            <person name="Ming Y."/>
            <person name="Kamphuis L.G."/>
            <person name="Nelson M.N."/>
            <person name="Garg G."/>
            <person name="Atkins C.A."/>
            <person name="Bayer P.E."/>
            <person name="Bravo A."/>
            <person name="Bringans S."/>
            <person name="Cannon S."/>
            <person name="Edwards D."/>
            <person name="Foley R."/>
            <person name="Gao L.L."/>
            <person name="Harrison M.J."/>
            <person name="Huang W."/>
            <person name="Hurgobin B."/>
            <person name="Li S."/>
            <person name="Liu C.W."/>
            <person name="McGrath A."/>
            <person name="Morahan G."/>
            <person name="Murray J."/>
            <person name="Weller J."/>
            <person name="Jian J."/>
            <person name="Singh K.B."/>
        </authorList>
    </citation>
    <scope>NUCLEOTIDE SEQUENCE [LARGE SCALE GENOMIC DNA]</scope>
    <source>
        <strain evidence="12">cv. Tanjil</strain>
        <tissue evidence="11">Whole plant</tissue>
    </source>
</reference>
<keyword evidence="8" id="KW-0808">Transferase</keyword>
<dbReference type="AlphaFoldDB" id="A0A4P1RCM8"/>
<dbReference type="GO" id="GO:0003964">
    <property type="term" value="F:RNA-directed DNA polymerase activity"/>
    <property type="evidence" value="ECO:0007669"/>
    <property type="project" value="UniProtKB-KW"/>
</dbReference>
<evidence type="ECO:0000256" key="7">
    <source>
        <dbReference type="ARBA" id="ARBA00022918"/>
    </source>
</evidence>
<dbReference type="STRING" id="3871.A0A4P1RCM8"/>
<name>A0A4P1RCM8_LUPAN</name>
<evidence type="ECO:0000313" key="11">
    <source>
        <dbReference type="EMBL" id="OIW07849.1"/>
    </source>
</evidence>
<dbReference type="Gramene" id="OIW07849">
    <property type="protein sequence ID" value="OIW07849"/>
    <property type="gene ID" value="TanjilG_19950"/>
</dbReference>
<organism evidence="11 12">
    <name type="scientific">Lupinus angustifolius</name>
    <name type="common">Narrow-leaved blue lupine</name>
    <dbReference type="NCBI Taxonomy" id="3871"/>
    <lineage>
        <taxon>Eukaryota</taxon>
        <taxon>Viridiplantae</taxon>
        <taxon>Streptophyta</taxon>
        <taxon>Embryophyta</taxon>
        <taxon>Tracheophyta</taxon>
        <taxon>Spermatophyta</taxon>
        <taxon>Magnoliopsida</taxon>
        <taxon>eudicotyledons</taxon>
        <taxon>Gunneridae</taxon>
        <taxon>Pentapetalae</taxon>
        <taxon>rosids</taxon>
        <taxon>fabids</taxon>
        <taxon>Fabales</taxon>
        <taxon>Fabaceae</taxon>
        <taxon>Papilionoideae</taxon>
        <taxon>50 kb inversion clade</taxon>
        <taxon>genistoids sensu lato</taxon>
        <taxon>core genistoids</taxon>
        <taxon>Genisteae</taxon>
        <taxon>Lupinus</taxon>
    </lineage>
</organism>
<dbReference type="GO" id="GO:0003887">
    <property type="term" value="F:DNA-directed DNA polymerase activity"/>
    <property type="evidence" value="ECO:0007669"/>
    <property type="project" value="UniProtKB-KW"/>
</dbReference>
<accession>A0A4P1RCM8</accession>
<dbReference type="PANTHER" id="PTHR42648:SF11">
    <property type="entry name" value="TRANSPOSON TY4-P GAG-POL POLYPROTEIN"/>
    <property type="match status" value="1"/>
</dbReference>
<evidence type="ECO:0000259" key="10">
    <source>
        <dbReference type="Pfam" id="PF25597"/>
    </source>
</evidence>
<proteinExistence type="predicted"/>
<keyword evidence="1" id="KW-0540">Nuclease</keyword>
<evidence type="ECO:0000256" key="5">
    <source>
        <dbReference type="ARBA" id="ARBA00022842"/>
    </source>
</evidence>
<dbReference type="GO" id="GO:0016787">
    <property type="term" value="F:hydrolase activity"/>
    <property type="evidence" value="ECO:0007669"/>
    <property type="project" value="UniProtKB-KW"/>
</dbReference>
<dbReference type="InterPro" id="IPR012337">
    <property type="entry name" value="RNaseH-like_sf"/>
</dbReference>
<keyword evidence="8" id="KW-0239">DNA-directed DNA polymerase</keyword>
<dbReference type="Pfam" id="PF25597">
    <property type="entry name" value="SH3_retrovirus"/>
    <property type="match status" value="1"/>
</dbReference>
<evidence type="ECO:0000313" key="12">
    <source>
        <dbReference type="Proteomes" id="UP000188354"/>
    </source>
</evidence>
<keyword evidence="12" id="KW-1185">Reference proteome</keyword>
<dbReference type="SUPFAM" id="SSF53098">
    <property type="entry name" value="Ribonuclease H-like"/>
    <property type="match status" value="1"/>
</dbReference>
<dbReference type="PANTHER" id="PTHR42648">
    <property type="entry name" value="TRANSPOSASE, PUTATIVE-RELATED"/>
    <property type="match status" value="1"/>
</dbReference>
<evidence type="ECO:0000256" key="6">
    <source>
        <dbReference type="ARBA" id="ARBA00022908"/>
    </source>
</evidence>
<keyword evidence="5" id="KW-0460">Magnesium</keyword>
<evidence type="ECO:0000256" key="4">
    <source>
        <dbReference type="ARBA" id="ARBA00022801"/>
    </source>
</evidence>
<keyword evidence="3" id="KW-0255">Endonuclease</keyword>
<dbReference type="GO" id="GO:0006310">
    <property type="term" value="P:DNA recombination"/>
    <property type="evidence" value="ECO:0007669"/>
    <property type="project" value="UniProtKB-KW"/>
</dbReference>
<gene>
    <name evidence="11" type="ORF">TanjilG_19950</name>
</gene>
<dbReference type="Proteomes" id="UP000188354">
    <property type="component" value="Chromosome LG07"/>
</dbReference>
<keyword evidence="4" id="KW-0378">Hydrolase</keyword>
<feature type="domain" description="Retroviral polymerase SH3-like" evidence="10">
    <location>
        <begin position="61"/>
        <end position="120"/>
    </location>
</feature>
<dbReference type="GO" id="GO:0015074">
    <property type="term" value="P:DNA integration"/>
    <property type="evidence" value="ECO:0007669"/>
    <property type="project" value="UniProtKB-KW"/>
</dbReference>
<dbReference type="InterPro" id="IPR057670">
    <property type="entry name" value="SH3_retrovirus"/>
</dbReference>
<dbReference type="GO" id="GO:0004519">
    <property type="term" value="F:endonuclease activity"/>
    <property type="evidence" value="ECO:0007669"/>
    <property type="project" value="UniProtKB-KW"/>
</dbReference>
<dbReference type="InterPro" id="IPR039537">
    <property type="entry name" value="Retrotran_Ty1/copia-like"/>
</dbReference>
<evidence type="ECO:0000256" key="8">
    <source>
        <dbReference type="ARBA" id="ARBA00022932"/>
    </source>
</evidence>
<dbReference type="GO" id="GO:0046872">
    <property type="term" value="F:metal ion binding"/>
    <property type="evidence" value="ECO:0007669"/>
    <property type="project" value="UniProtKB-KW"/>
</dbReference>
<protein>
    <recommendedName>
        <fullName evidence="10">Retroviral polymerase SH3-like domain-containing protein</fullName>
    </recommendedName>
</protein>
<evidence type="ECO:0000256" key="2">
    <source>
        <dbReference type="ARBA" id="ARBA00022723"/>
    </source>
</evidence>
<evidence type="ECO:0000256" key="3">
    <source>
        <dbReference type="ARBA" id="ARBA00022759"/>
    </source>
</evidence>
<sequence>MNMVRCMLKCKGLPHHLWGEAVTTSTYVLNRCPTQRLNNMVPEEVWTGKKPLVNHFKVFGSLCYRHIPDQIRRKLDDKGELMVFVSYNSTGSYKLLNHVTKQTVFNMDVKFDEMSTWNDLLKKLDHKESMAPIPI</sequence>
<evidence type="ECO:0000256" key="1">
    <source>
        <dbReference type="ARBA" id="ARBA00022722"/>
    </source>
</evidence>
<keyword evidence="6" id="KW-0229">DNA integration</keyword>
<evidence type="ECO:0000256" key="9">
    <source>
        <dbReference type="ARBA" id="ARBA00023172"/>
    </source>
</evidence>
<keyword evidence="9" id="KW-0233">DNA recombination</keyword>
<keyword evidence="8" id="KW-0548">Nucleotidyltransferase</keyword>
<dbReference type="EMBL" id="CM007367">
    <property type="protein sequence ID" value="OIW07849.1"/>
    <property type="molecule type" value="Genomic_DNA"/>
</dbReference>
<keyword evidence="7" id="KW-0695">RNA-directed DNA polymerase</keyword>
<keyword evidence="2" id="KW-0479">Metal-binding</keyword>